<dbReference type="PRINTS" id="PR00081">
    <property type="entry name" value="GDHRDH"/>
</dbReference>
<dbReference type="RefSeq" id="WP_368376725.1">
    <property type="nucleotide sequence ID" value="NZ_JBFRYB010000001.1"/>
</dbReference>
<dbReference type="Gene3D" id="3.40.50.720">
    <property type="entry name" value="NAD(P)-binding Rossmann-like Domain"/>
    <property type="match status" value="1"/>
</dbReference>
<evidence type="ECO:0000313" key="3">
    <source>
        <dbReference type="EMBL" id="MEX1666651.1"/>
    </source>
</evidence>
<dbReference type="InterPro" id="IPR036291">
    <property type="entry name" value="NAD(P)-bd_dom_sf"/>
</dbReference>
<dbReference type="EC" id="1.-.-.-" evidence="3"/>
<proteinExistence type="inferred from homology"/>
<accession>A0ABV3TYE6</accession>
<evidence type="ECO:0000313" key="4">
    <source>
        <dbReference type="Proteomes" id="UP001557484"/>
    </source>
</evidence>
<organism evidence="3 4">
    <name type="scientific">Zhongshania arctica</name>
    <dbReference type="NCBI Taxonomy" id="3238302"/>
    <lineage>
        <taxon>Bacteria</taxon>
        <taxon>Pseudomonadati</taxon>
        <taxon>Pseudomonadota</taxon>
        <taxon>Gammaproteobacteria</taxon>
        <taxon>Cellvibrionales</taxon>
        <taxon>Spongiibacteraceae</taxon>
        <taxon>Zhongshania</taxon>
    </lineage>
</organism>
<evidence type="ECO:0000256" key="2">
    <source>
        <dbReference type="ARBA" id="ARBA00023002"/>
    </source>
</evidence>
<keyword evidence="4" id="KW-1185">Reference proteome</keyword>
<evidence type="ECO:0000256" key="1">
    <source>
        <dbReference type="ARBA" id="ARBA00006484"/>
    </source>
</evidence>
<reference evidence="3 4" key="1">
    <citation type="journal article" date="2011" name="Int. J. Syst. Evol. Microbiol.">
        <title>Zhongshania antarctica gen. nov., sp. nov. and Zhongshania guokunii sp. nov., gammaproteobacteria respectively isolated from coastal attached (fast) ice and surface seawater of the Antarctic.</title>
        <authorList>
            <person name="Li H.J."/>
            <person name="Zhang X.Y."/>
            <person name="Chen C.X."/>
            <person name="Zhang Y.J."/>
            <person name="Gao Z.M."/>
            <person name="Yu Y."/>
            <person name="Chen X.L."/>
            <person name="Chen B."/>
            <person name="Zhang Y.Z."/>
        </authorList>
    </citation>
    <scope>NUCLEOTIDE SEQUENCE [LARGE SCALE GENOMIC DNA]</scope>
    <source>
        <strain evidence="3 4">R06B22</strain>
    </source>
</reference>
<dbReference type="Proteomes" id="UP001557484">
    <property type="component" value="Unassembled WGS sequence"/>
</dbReference>
<dbReference type="InterPro" id="IPR002347">
    <property type="entry name" value="SDR_fam"/>
</dbReference>
<name>A0ABV3TYE6_9GAMM</name>
<comment type="caution">
    <text evidence="3">The sequence shown here is derived from an EMBL/GenBank/DDBJ whole genome shotgun (WGS) entry which is preliminary data.</text>
</comment>
<keyword evidence="2 3" id="KW-0560">Oxidoreductase</keyword>
<comment type="similarity">
    <text evidence="1">Belongs to the short-chain dehydrogenases/reductases (SDR) family.</text>
</comment>
<dbReference type="SUPFAM" id="SSF51735">
    <property type="entry name" value="NAD(P)-binding Rossmann-fold domains"/>
    <property type="match status" value="1"/>
</dbReference>
<dbReference type="EMBL" id="JBFRYB010000001">
    <property type="protein sequence ID" value="MEX1666651.1"/>
    <property type="molecule type" value="Genomic_DNA"/>
</dbReference>
<dbReference type="PANTHER" id="PTHR24320:SF227">
    <property type="entry name" value="RETINOL DEHYDROGENASE 11"/>
    <property type="match status" value="1"/>
</dbReference>
<dbReference type="Pfam" id="PF00106">
    <property type="entry name" value="adh_short"/>
    <property type="match status" value="1"/>
</dbReference>
<dbReference type="PANTHER" id="PTHR24320">
    <property type="entry name" value="RETINOL DEHYDROGENASE"/>
    <property type="match status" value="1"/>
</dbReference>
<protein>
    <submittedName>
        <fullName evidence="3">SDR family oxidoreductase</fullName>
        <ecNumber evidence="3">1.-.-.-</ecNumber>
    </submittedName>
</protein>
<dbReference type="CDD" id="cd05327">
    <property type="entry name" value="retinol-DH_like_SDR_c_like"/>
    <property type="match status" value="1"/>
</dbReference>
<dbReference type="GO" id="GO:0016491">
    <property type="term" value="F:oxidoreductase activity"/>
    <property type="evidence" value="ECO:0007669"/>
    <property type="project" value="UniProtKB-KW"/>
</dbReference>
<sequence>MRKKIFSKKADAEAVTEGRDLSGKNIVITGINSGIGHETMRVLALRGAHIIACARSMEKAQKACDSITGKTTPVVCELSDMASVKNCAETIQALNIPVDVIICNAGIMALPKPQVKDGLELQFLTNHMGHFLLVYLLQEQLKAANKARIVMLSSAGHMAASKRGIDFDNLDAAKSYGAWQFYGQAKLANLLTAIAFNRHLGDAGVTANAIHPGVINTNLARDVGGLVGIAMKTAPVKRLLDMSIAKSIPQGASTSCFVATHPSLDGIGGRYFANNAEAKPTKLGRDEELAEKLWAYSVDYLAPYIKAA</sequence>
<gene>
    <name evidence="3" type="ORF">AB4875_14245</name>
</gene>